<protein>
    <recommendedName>
        <fullName evidence="5">Putative 3-methyladenine DNA glycosylase</fullName>
        <ecNumber evidence="5">3.2.2.-</ecNumber>
    </recommendedName>
</protein>
<dbReference type="Proteomes" id="UP000783287">
    <property type="component" value="Unassembled WGS sequence"/>
</dbReference>
<dbReference type="Gene3D" id="3.10.300.10">
    <property type="entry name" value="Methylpurine-DNA glycosylase (MPG)"/>
    <property type="match status" value="1"/>
</dbReference>
<name>A0A955L4D3_9BACT</name>
<keyword evidence="3 5" id="KW-0378">Hydrolase</keyword>
<evidence type="ECO:0000256" key="5">
    <source>
        <dbReference type="HAMAP-Rule" id="MF_00527"/>
    </source>
</evidence>
<dbReference type="Pfam" id="PF02245">
    <property type="entry name" value="Pur_DNA_glyco"/>
    <property type="match status" value="1"/>
</dbReference>
<evidence type="ECO:0000256" key="1">
    <source>
        <dbReference type="ARBA" id="ARBA00009232"/>
    </source>
</evidence>
<dbReference type="SUPFAM" id="SSF50486">
    <property type="entry name" value="FMT C-terminal domain-like"/>
    <property type="match status" value="1"/>
</dbReference>
<evidence type="ECO:0000313" key="7">
    <source>
        <dbReference type="Proteomes" id="UP000783287"/>
    </source>
</evidence>
<reference evidence="6" key="1">
    <citation type="submission" date="2020-04" db="EMBL/GenBank/DDBJ databases">
        <authorList>
            <person name="Zhang T."/>
        </authorList>
    </citation>
    <scope>NUCLEOTIDE SEQUENCE</scope>
    <source>
        <strain evidence="6">HKST-UBA14</strain>
    </source>
</reference>
<comment type="caution">
    <text evidence="6">The sequence shown here is derived from an EMBL/GenBank/DDBJ whole genome shotgun (WGS) entry which is preliminary data.</text>
</comment>
<reference evidence="6" key="2">
    <citation type="journal article" date="2021" name="Microbiome">
        <title>Successional dynamics and alternative stable states in a saline activated sludge microbial community over 9 years.</title>
        <authorList>
            <person name="Wang Y."/>
            <person name="Ye J."/>
            <person name="Ju F."/>
            <person name="Liu L."/>
            <person name="Boyd J.A."/>
            <person name="Deng Y."/>
            <person name="Parks D.H."/>
            <person name="Jiang X."/>
            <person name="Yin X."/>
            <person name="Woodcroft B.J."/>
            <person name="Tyson G.W."/>
            <person name="Hugenholtz P."/>
            <person name="Polz M.F."/>
            <person name="Zhang T."/>
        </authorList>
    </citation>
    <scope>NUCLEOTIDE SEQUENCE</scope>
    <source>
        <strain evidence="6">HKST-UBA14</strain>
    </source>
</reference>
<keyword evidence="4 5" id="KW-0234">DNA repair</keyword>
<dbReference type="GO" id="GO:0003905">
    <property type="term" value="F:alkylbase DNA N-glycosylase activity"/>
    <property type="evidence" value="ECO:0007669"/>
    <property type="project" value="InterPro"/>
</dbReference>
<organism evidence="6 7">
    <name type="scientific">Candidatus Dojkabacteria bacterium</name>
    <dbReference type="NCBI Taxonomy" id="2099670"/>
    <lineage>
        <taxon>Bacteria</taxon>
        <taxon>Candidatus Dojkabacteria</taxon>
    </lineage>
</organism>
<gene>
    <name evidence="6" type="ORF">KC909_00350</name>
</gene>
<evidence type="ECO:0000256" key="2">
    <source>
        <dbReference type="ARBA" id="ARBA00022763"/>
    </source>
</evidence>
<dbReference type="NCBIfam" id="TIGR00567">
    <property type="entry name" value="3mg"/>
    <property type="match status" value="1"/>
</dbReference>
<dbReference type="EMBL" id="JAGQLK010000004">
    <property type="protein sequence ID" value="MCA9382795.1"/>
    <property type="molecule type" value="Genomic_DNA"/>
</dbReference>
<comment type="similarity">
    <text evidence="1 5">Belongs to the DNA glycosylase MPG family.</text>
</comment>
<dbReference type="FunFam" id="3.10.300.10:FF:000001">
    <property type="entry name" value="Putative 3-methyladenine DNA glycosylase"/>
    <property type="match status" value="1"/>
</dbReference>
<dbReference type="PANTHER" id="PTHR10429">
    <property type="entry name" value="DNA-3-METHYLADENINE GLYCOSYLASE"/>
    <property type="match status" value="1"/>
</dbReference>
<dbReference type="PANTHER" id="PTHR10429:SF0">
    <property type="entry name" value="DNA-3-METHYLADENINE GLYCOSYLASE"/>
    <property type="match status" value="1"/>
</dbReference>
<dbReference type="InterPro" id="IPR003180">
    <property type="entry name" value="MPG"/>
</dbReference>
<evidence type="ECO:0000256" key="4">
    <source>
        <dbReference type="ARBA" id="ARBA00023204"/>
    </source>
</evidence>
<sequence>MTQKRLTRKFFTRDTITVAQELLGKLLVSNIDGYRASGIIVETEAYVEGDEAAHTSRGKTKANEAAFGEPGRTYIHTIHGKDCMDIVTEKEGKPGSVLIRALEPVEGIEIMQLRRSKKKLKDLLSGPAKLCQALAITKKSHYTLDLCNSNSEIYLTQYLEEVSIGTTNRIGISKATDKQYRFILEGNEYLSR</sequence>
<dbReference type="HAMAP" id="MF_00527">
    <property type="entry name" value="3MGH"/>
    <property type="match status" value="1"/>
</dbReference>
<keyword evidence="2 5" id="KW-0227">DNA damage</keyword>
<dbReference type="EC" id="3.2.2.-" evidence="5"/>
<dbReference type="InterPro" id="IPR011034">
    <property type="entry name" value="Formyl_transferase-like_C_sf"/>
</dbReference>
<accession>A0A955L4D3</accession>
<dbReference type="InterPro" id="IPR036995">
    <property type="entry name" value="MPG_sf"/>
</dbReference>
<dbReference type="GO" id="GO:0006284">
    <property type="term" value="P:base-excision repair"/>
    <property type="evidence" value="ECO:0007669"/>
    <property type="project" value="InterPro"/>
</dbReference>
<evidence type="ECO:0000313" key="6">
    <source>
        <dbReference type="EMBL" id="MCA9382795.1"/>
    </source>
</evidence>
<dbReference type="GO" id="GO:0003677">
    <property type="term" value="F:DNA binding"/>
    <property type="evidence" value="ECO:0007669"/>
    <property type="project" value="InterPro"/>
</dbReference>
<evidence type="ECO:0000256" key="3">
    <source>
        <dbReference type="ARBA" id="ARBA00022801"/>
    </source>
</evidence>
<proteinExistence type="inferred from homology"/>
<dbReference type="AlphaFoldDB" id="A0A955L4D3"/>
<dbReference type="CDD" id="cd00540">
    <property type="entry name" value="AAG"/>
    <property type="match status" value="1"/>
</dbReference>